<keyword evidence="2 5" id="KW-0540">Nuclease</keyword>
<dbReference type="InterPro" id="IPR003753">
    <property type="entry name" value="Exonuc_VII_L"/>
</dbReference>
<dbReference type="GO" id="GO:0008855">
    <property type="term" value="F:exodeoxyribonuclease VII activity"/>
    <property type="evidence" value="ECO:0007669"/>
    <property type="project" value="UniProtKB-UniRule"/>
</dbReference>
<evidence type="ECO:0000256" key="4">
    <source>
        <dbReference type="ARBA" id="ARBA00022839"/>
    </source>
</evidence>
<dbReference type="EC" id="3.1.11.6" evidence="5"/>
<dbReference type="Pfam" id="PF02601">
    <property type="entry name" value="Exonuc_VII_L"/>
    <property type="match status" value="1"/>
</dbReference>
<reference evidence="9 10" key="1">
    <citation type="journal article" date="2016" name="Front. Microbiol.">
        <title>Comprehensive Phylogenetic Analysis of Bovine Non-aureus Staphylococci Species Based on Whole-Genome Sequencing.</title>
        <authorList>
            <person name="Naushad S."/>
            <person name="Barkema H.W."/>
            <person name="Luby C."/>
            <person name="Condas L.A."/>
            <person name="Nobrega D.B."/>
            <person name="Carson D.A."/>
            <person name="De Buck J."/>
        </authorList>
    </citation>
    <scope>NUCLEOTIDE SEQUENCE [LARGE SCALE GENOMIC DNA]</scope>
    <source>
        <strain evidence="9 10">SNUC 505</strain>
    </source>
</reference>
<keyword evidence="4 5" id="KW-0269">Exonuclease</keyword>
<evidence type="ECO:0000256" key="3">
    <source>
        <dbReference type="ARBA" id="ARBA00022801"/>
    </source>
</evidence>
<feature type="domain" description="Exonuclease VII large subunit C-terminal" evidence="7">
    <location>
        <begin position="123"/>
        <end position="435"/>
    </location>
</feature>
<evidence type="ECO:0000256" key="1">
    <source>
        <dbReference type="ARBA" id="ARBA00022490"/>
    </source>
</evidence>
<dbReference type="RefSeq" id="WP_107360595.1">
    <property type="nucleotide sequence ID" value="NZ_PZBZ01000024.1"/>
</dbReference>
<evidence type="ECO:0000256" key="2">
    <source>
        <dbReference type="ARBA" id="ARBA00022722"/>
    </source>
</evidence>
<dbReference type="EMBL" id="PZBZ01000024">
    <property type="protein sequence ID" value="PTG14788.1"/>
    <property type="molecule type" value="Genomic_DNA"/>
</dbReference>
<dbReference type="GO" id="GO:0009318">
    <property type="term" value="C:exodeoxyribonuclease VII complex"/>
    <property type="evidence" value="ECO:0007669"/>
    <property type="project" value="UniProtKB-UniRule"/>
</dbReference>
<evidence type="ECO:0000259" key="7">
    <source>
        <dbReference type="Pfam" id="PF02601"/>
    </source>
</evidence>
<keyword evidence="3 5" id="KW-0378">Hydrolase</keyword>
<dbReference type="PANTHER" id="PTHR30008">
    <property type="entry name" value="EXODEOXYRIBONUCLEASE 7 LARGE SUBUNIT"/>
    <property type="match status" value="1"/>
</dbReference>
<proteinExistence type="inferred from homology"/>
<protein>
    <recommendedName>
        <fullName evidence="5">Exodeoxyribonuclease 7 large subunit</fullName>
        <ecNumber evidence="5">3.1.11.6</ecNumber>
    </recommendedName>
    <alternativeName>
        <fullName evidence="5">Exodeoxyribonuclease VII large subunit</fullName>
        <shortName evidence="5">Exonuclease VII large subunit</shortName>
    </alternativeName>
</protein>
<dbReference type="CDD" id="cd04489">
    <property type="entry name" value="ExoVII_LU_OBF"/>
    <property type="match status" value="1"/>
</dbReference>
<comment type="subcellular location">
    <subcellularLocation>
        <location evidence="5 6">Cytoplasm</location>
    </subcellularLocation>
</comment>
<dbReference type="GO" id="GO:0003676">
    <property type="term" value="F:nucleic acid binding"/>
    <property type="evidence" value="ECO:0007669"/>
    <property type="project" value="InterPro"/>
</dbReference>
<evidence type="ECO:0000256" key="5">
    <source>
        <dbReference type="HAMAP-Rule" id="MF_00378"/>
    </source>
</evidence>
<dbReference type="GO" id="GO:0005737">
    <property type="term" value="C:cytoplasm"/>
    <property type="evidence" value="ECO:0007669"/>
    <property type="project" value="UniProtKB-SubCell"/>
</dbReference>
<evidence type="ECO:0000313" key="10">
    <source>
        <dbReference type="Proteomes" id="UP000242704"/>
    </source>
</evidence>
<accession>A0AAE5W8W3</accession>
<comment type="caution">
    <text evidence="9">The sequence shown here is derived from an EMBL/GenBank/DDBJ whole genome shotgun (WGS) entry which is preliminary data.</text>
</comment>
<dbReference type="Pfam" id="PF13742">
    <property type="entry name" value="tRNA_anti_2"/>
    <property type="match status" value="1"/>
</dbReference>
<dbReference type="InterPro" id="IPR025824">
    <property type="entry name" value="OB-fold_nuc-bd_dom"/>
</dbReference>
<organism evidence="9 10">
    <name type="scientific">Staphylococcus chromogenes</name>
    <name type="common">Staphylococcus hyicus subsp. chromogenes</name>
    <dbReference type="NCBI Taxonomy" id="46126"/>
    <lineage>
        <taxon>Bacteria</taxon>
        <taxon>Bacillati</taxon>
        <taxon>Bacillota</taxon>
        <taxon>Bacilli</taxon>
        <taxon>Bacillales</taxon>
        <taxon>Staphylococcaceae</taxon>
        <taxon>Staphylococcus</taxon>
    </lineage>
</organism>
<dbReference type="AlphaFoldDB" id="A0AAE5W8W3"/>
<comment type="subunit">
    <text evidence="5">Heterooligomer composed of large and small subunits.</text>
</comment>
<comment type="catalytic activity">
    <reaction evidence="5 6">
        <text>Exonucleolytic cleavage in either 5'- to 3'- or 3'- to 5'-direction to yield nucleoside 5'-phosphates.</text>
        <dbReference type="EC" id="3.1.11.6"/>
    </reaction>
</comment>
<dbReference type="PANTHER" id="PTHR30008:SF0">
    <property type="entry name" value="EXODEOXYRIBONUCLEASE 7 LARGE SUBUNIT"/>
    <property type="match status" value="1"/>
</dbReference>
<dbReference type="InterPro" id="IPR020579">
    <property type="entry name" value="Exonuc_VII_lsu_C"/>
</dbReference>
<comment type="similarity">
    <text evidence="5 6">Belongs to the XseA family.</text>
</comment>
<dbReference type="NCBIfam" id="TIGR00237">
    <property type="entry name" value="xseA"/>
    <property type="match status" value="1"/>
</dbReference>
<evidence type="ECO:0000313" key="9">
    <source>
        <dbReference type="EMBL" id="PTG14788.1"/>
    </source>
</evidence>
<dbReference type="HAMAP" id="MF_00378">
    <property type="entry name" value="Exonuc_7_L"/>
    <property type="match status" value="1"/>
</dbReference>
<name>A0AAE5W8W3_STACR</name>
<feature type="domain" description="OB-fold nucleic acid binding" evidence="8">
    <location>
        <begin position="5"/>
        <end position="100"/>
    </location>
</feature>
<evidence type="ECO:0000256" key="6">
    <source>
        <dbReference type="RuleBase" id="RU004355"/>
    </source>
</evidence>
<keyword evidence="1 5" id="KW-0963">Cytoplasm</keyword>
<dbReference type="Proteomes" id="UP000242704">
    <property type="component" value="Unassembled WGS sequence"/>
</dbReference>
<comment type="function">
    <text evidence="5">Bidirectionally degrades single-stranded DNA into large acid-insoluble oligonucleotides, which are then degraded further into small acid-soluble oligonucleotides.</text>
</comment>
<evidence type="ECO:0000259" key="8">
    <source>
        <dbReference type="Pfam" id="PF13742"/>
    </source>
</evidence>
<dbReference type="GO" id="GO:0006308">
    <property type="term" value="P:DNA catabolic process"/>
    <property type="evidence" value="ECO:0007669"/>
    <property type="project" value="UniProtKB-UniRule"/>
</dbReference>
<gene>
    <name evidence="5" type="primary">xseA</name>
    <name evidence="9" type="ORF">BU653_05610</name>
</gene>
<sequence>MTTYLTVSALTKYIKYKFDKDPHLQAVLIKGELSNFKKHSSGHLYFAIKDENSLINAMMFKAQAQHLDFDPKEGDQVLVEARVSVYERRGTYQIYVNTMQLDGIGNLYQKYEQLKSKLAKEGYFNEEHKKAIPKYPSRIAILTAQTGAAIRDIQNTLTSRYPLAEQIKISTLVQGEAAKADIIEKLKYADSLNVDTIILGRGGGSIEDLWNFNEEEVVKAIYQCQTPVISAVGHETDTTLSDYVADIRAATPTQAAMIATPDQNDLLQMIQQSRVFMTRFIKQYLKHARQYMNQYTSYYKFKQPTLLYDQHIQKRDDLDRILHETMKQKLLSEQQRLTILQQNFHLKHFYQNIIRQQEHQHQLASQLIKLTSSTLRNKEQQLIQKIESLNNLSPTQTMLRGYSIVKKDNEIVSSPKALKNGDDIEIMMKDGHVEATITKVRCKNGDRK</sequence>